<dbReference type="EMBL" id="SJPW01000005">
    <property type="protein sequence ID" value="TWU50971.1"/>
    <property type="molecule type" value="Genomic_DNA"/>
</dbReference>
<feature type="transmembrane region" description="Helical" evidence="1">
    <location>
        <begin position="21"/>
        <end position="48"/>
    </location>
</feature>
<evidence type="ECO:0000313" key="2">
    <source>
        <dbReference type="EMBL" id="TWU50971.1"/>
    </source>
</evidence>
<sequence length="202" mass="21480">MPSVYDLKPKFQNLLRPICTRMAAAGMTANQVTIGAVVLSFIGGGLIAAYPDQWWALAAMPIILLVRMALNAIDGMLAREFGMKSRLGAVLNELGDVISDVALYLPVALVPNVPMWGVVAFVLQAVIVEFAGVVAIQIGSPRGYAGPMGKSDRAFWMGTFATLLALDWISPTGTTIYLTALTLLGVGTVIRRTRIALSEGAN</sequence>
<evidence type="ECO:0000256" key="1">
    <source>
        <dbReference type="SAM" id="Phobius"/>
    </source>
</evidence>
<dbReference type="AlphaFoldDB" id="A0A5C6EUC6"/>
<dbReference type="Proteomes" id="UP000318288">
    <property type="component" value="Unassembled WGS sequence"/>
</dbReference>
<organism evidence="2 3">
    <name type="scientific">Rubripirellula tenax</name>
    <dbReference type="NCBI Taxonomy" id="2528015"/>
    <lineage>
        <taxon>Bacteria</taxon>
        <taxon>Pseudomonadati</taxon>
        <taxon>Planctomycetota</taxon>
        <taxon>Planctomycetia</taxon>
        <taxon>Pirellulales</taxon>
        <taxon>Pirellulaceae</taxon>
        <taxon>Rubripirellula</taxon>
    </lineage>
</organism>
<gene>
    <name evidence="2" type="primary">ynbA</name>
    <name evidence="2" type="ORF">Poly51_42640</name>
</gene>
<keyword evidence="1" id="KW-0812">Transmembrane</keyword>
<dbReference type="Gene3D" id="1.20.120.1760">
    <property type="match status" value="1"/>
</dbReference>
<protein>
    <submittedName>
        <fullName evidence="2">Inner membrane protein YnbA</fullName>
    </submittedName>
</protein>
<dbReference type="GO" id="GO:0016020">
    <property type="term" value="C:membrane"/>
    <property type="evidence" value="ECO:0007669"/>
    <property type="project" value="InterPro"/>
</dbReference>
<feature type="transmembrane region" description="Helical" evidence="1">
    <location>
        <begin position="176"/>
        <end position="193"/>
    </location>
</feature>
<dbReference type="RefSeq" id="WP_146459632.1">
    <property type="nucleotide sequence ID" value="NZ_SJPW01000005.1"/>
</dbReference>
<proteinExistence type="predicted"/>
<dbReference type="Pfam" id="PF01066">
    <property type="entry name" value="CDP-OH_P_transf"/>
    <property type="match status" value="1"/>
</dbReference>
<dbReference type="GO" id="GO:0008654">
    <property type="term" value="P:phospholipid biosynthetic process"/>
    <property type="evidence" value="ECO:0007669"/>
    <property type="project" value="InterPro"/>
</dbReference>
<reference evidence="2 3" key="1">
    <citation type="submission" date="2019-02" db="EMBL/GenBank/DDBJ databases">
        <title>Deep-cultivation of Planctomycetes and their phenomic and genomic characterization uncovers novel biology.</title>
        <authorList>
            <person name="Wiegand S."/>
            <person name="Jogler M."/>
            <person name="Boedeker C."/>
            <person name="Pinto D."/>
            <person name="Vollmers J."/>
            <person name="Rivas-Marin E."/>
            <person name="Kohn T."/>
            <person name="Peeters S.H."/>
            <person name="Heuer A."/>
            <person name="Rast P."/>
            <person name="Oberbeckmann S."/>
            <person name="Bunk B."/>
            <person name="Jeske O."/>
            <person name="Meyerdierks A."/>
            <person name="Storesund J.E."/>
            <person name="Kallscheuer N."/>
            <person name="Luecker S."/>
            <person name="Lage O.M."/>
            <person name="Pohl T."/>
            <person name="Merkel B.J."/>
            <person name="Hornburger P."/>
            <person name="Mueller R.-W."/>
            <person name="Bruemmer F."/>
            <person name="Labrenz M."/>
            <person name="Spormann A.M."/>
            <person name="Op Den Camp H."/>
            <person name="Overmann J."/>
            <person name="Amann R."/>
            <person name="Jetten M.S.M."/>
            <person name="Mascher T."/>
            <person name="Medema M.H."/>
            <person name="Devos D.P."/>
            <person name="Kaster A.-K."/>
            <person name="Ovreas L."/>
            <person name="Rohde M."/>
            <person name="Galperin M.Y."/>
            <person name="Jogler C."/>
        </authorList>
    </citation>
    <scope>NUCLEOTIDE SEQUENCE [LARGE SCALE GENOMIC DNA]</scope>
    <source>
        <strain evidence="2 3">Poly51</strain>
    </source>
</reference>
<comment type="caution">
    <text evidence="2">The sequence shown here is derived from an EMBL/GenBank/DDBJ whole genome shotgun (WGS) entry which is preliminary data.</text>
</comment>
<keyword evidence="1" id="KW-1133">Transmembrane helix</keyword>
<evidence type="ECO:0000313" key="3">
    <source>
        <dbReference type="Proteomes" id="UP000318288"/>
    </source>
</evidence>
<accession>A0A5C6EUC6</accession>
<keyword evidence="3" id="KW-1185">Reference proteome</keyword>
<feature type="transmembrane region" description="Helical" evidence="1">
    <location>
        <begin position="54"/>
        <end position="77"/>
    </location>
</feature>
<dbReference type="InterPro" id="IPR000462">
    <property type="entry name" value="CDP-OH_P_trans"/>
</dbReference>
<feature type="transmembrane region" description="Helical" evidence="1">
    <location>
        <begin position="115"/>
        <end position="134"/>
    </location>
</feature>
<name>A0A5C6EUC6_9BACT</name>
<dbReference type="OrthoDB" id="1034332at2"/>
<dbReference type="GO" id="GO:0016780">
    <property type="term" value="F:phosphotransferase activity, for other substituted phosphate groups"/>
    <property type="evidence" value="ECO:0007669"/>
    <property type="project" value="InterPro"/>
</dbReference>
<keyword evidence="1" id="KW-0472">Membrane</keyword>
<dbReference type="InterPro" id="IPR043130">
    <property type="entry name" value="CDP-OH_PTrfase_TM_dom"/>
</dbReference>